<dbReference type="AlphaFoldDB" id="A0A7C3C414"/>
<dbReference type="InterPro" id="IPR029057">
    <property type="entry name" value="PRTase-like"/>
</dbReference>
<dbReference type="Pfam" id="PF00156">
    <property type="entry name" value="Pribosyltran"/>
    <property type="match status" value="1"/>
</dbReference>
<sequence length="188" mass="20706">GVPAALGYAQESGIPFELGIIRNHYVGRTFIQPTQQIRDIGVRLKHSANRNLIKGKRVLLVDDSIVRGTTSTKIVRMIRDAGAAEVHFRSASPMIKHPDFYGIDMPSAKKLLAANHDLETMTQLLGADSLGFLSIEGLYGALGIDARNADYPQYSDHCFTGDYPTPLVDYEQKSKGRDPQMSFLVEVA</sequence>
<feature type="non-terminal residue" evidence="4">
    <location>
        <position position="1"/>
    </location>
</feature>
<evidence type="ECO:0000256" key="2">
    <source>
        <dbReference type="ARBA" id="ARBA00022962"/>
    </source>
</evidence>
<evidence type="ECO:0000313" key="4">
    <source>
        <dbReference type="EMBL" id="HFB54784.1"/>
    </source>
</evidence>
<dbReference type="PANTHER" id="PTHR11907">
    <property type="entry name" value="AMIDOPHOSPHORIBOSYLTRANSFERASE"/>
    <property type="match status" value="1"/>
</dbReference>
<evidence type="ECO:0000256" key="1">
    <source>
        <dbReference type="ARBA" id="ARBA00022679"/>
    </source>
</evidence>
<accession>A0A7C3C414</accession>
<dbReference type="InterPro" id="IPR029055">
    <property type="entry name" value="Ntn_hydrolases_N"/>
</dbReference>
<gene>
    <name evidence="4" type="ORF">ENJ46_02580</name>
</gene>
<keyword evidence="1 4" id="KW-0808">Transferase</keyword>
<keyword evidence="2" id="KW-0315">Glutamine amidotransferase</keyword>
<comment type="caution">
    <text evidence="4">The sequence shown here is derived from an EMBL/GenBank/DDBJ whole genome shotgun (WGS) entry which is preliminary data.</text>
</comment>
<keyword evidence="4" id="KW-0328">Glycosyltransferase</keyword>
<feature type="domain" description="Phosphoribosyltransferase" evidence="3">
    <location>
        <begin position="3"/>
        <end position="88"/>
    </location>
</feature>
<reference evidence="4" key="1">
    <citation type="journal article" date="2020" name="mSystems">
        <title>Genome- and Community-Level Interaction Insights into Carbon Utilization and Element Cycling Functions of Hydrothermarchaeota in Hydrothermal Sediment.</title>
        <authorList>
            <person name="Zhou Z."/>
            <person name="Liu Y."/>
            <person name="Xu W."/>
            <person name="Pan J."/>
            <person name="Luo Z.H."/>
            <person name="Li M."/>
        </authorList>
    </citation>
    <scope>NUCLEOTIDE SEQUENCE [LARGE SCALE GENOMIC DNA]</scope>
    <source>
        <strain evidence="4">HyVt-489</strain>
    </source>
</reference>
<dbReference type="Proteomes" id="UP000886042">
    <property type="component" value="Unassembled WGS sequence"/>
</dbReference>
<dbReference type="Gene3D" id="3.60.20.10">
    <property type="entry name" value="Glutamine Phosphoribosylpyrophosphate, subunit 1, domain 1"/>
    <property type="match status" value="1"/>
</dbReference>
<dbReference type="GO" id="GO:0004044">
    <property type="term" value="F:amidophosphoribosyltransferase activity"/>
    <property type="evidence" value="ECO:0007669"/>
    <property type="project" value="UniProtKB-EC"/>
</dbReference>
<dbReference type="InterPro" id="IPR000836">
    <property type="entry name" value="PRTase_dom"/>
</dbReference>
<dbReference type="EC" id="2.4.2.14" evidence="4"/>
<organism evidence="4">
    <name type="scientific">Hellea balneolensis</name>
    <dbReference type="NCBI Taxonomy" id="287478"/>
    <lineage>
        <taxon>Bacteria</taxon>
        <taxon>Pseudomonadati</taxon>
        <taxon>Pseudomonadota</taxon>
        <taxon>Alphaproteobacteria</taxon>
        <taxon>Maricaulales</taxon>
        <taxon>Robiginitomaculaceae</taxon>
        <taxon>Hellea</taxon>
    </lineage>
</organism>
<protein>
    <submittedName>
        <fullName evidence="4">Amidophosphoribosyltransferase</fullName>
        <ecNumber evidence="4">2.4.2.14</ecNumber>
    </submittedName>
</protein>
<dbReference type="Gene3D" id="3.40.50.2020">
    <property type="match status" value="1"/>
</dbReference>
<dbReference type="EMBL" id="DRMN01000171">
    <property type="protein sequence ID" value="HFB54784.1"/>
    <property type="molecule type" value="Genomic_DNA"/>
</dbReference>
<dbReference type="CDD" id="cd06223">
    <property type="entry name" value="PRTases_typeI"/>
    <property type="match status" value="1"/>
</dbReference>
<evidence type="ECO:0000259" key="3">
    <source>
        <dbReference type="Pfam" id="PF00156"/>
    </source>
</evidence>
<name>A0A7C3C414_9PROT</name>
<proteinExistence type="predicted"/>
<dbReference type="SUPFAM" id="SSF53271">
    <property type="entry name" value="PRTase-like"/>
    <property type="match status" value="1"/>
</dbReference>